<feature type="binding site" evidence="7">
    <location>
        <position position="291"/>
    </location>
    <ligand>
        <name>L-serine</name>
        <dbReference type="ChEBI" id="CHEBI:33384"/>
    </ligand>
</feature>
<dbReference type="STRING" id="461836.A0A0L0DB43"/>
<dbReference type="GeneID" id="25564963"/>
<feature type="domain" description="Aminoacyl-transfer RNA synthetases class-II family profile" evidence="9">
    <location>
        <begin position="259"/>
        <end position="428"/>
    </location>
</feature>
<evidence type="ECO:0000256" key="7">
    <source>
        <dbReference type="PIRSR" id="PIRSR001529-1"/>
    </source>
</evidence>
<evidence type="ECO:0000256" key="3">
    <source>
        <dbReference type="ARBA" id="ARBA00022741"/>
    </source>
</evidence>
<organism evidence="10 11">
    <name type="scientific">Thecamonas trahens ATCC 50062</name>
    <dbReference type="NCBI Taxonomy" id="461836"/>
    <lineage>
        <taxon>Eukaryota</taxon>
        <taxon>Apusozoa</taxon>
        <taxon>Apusomonadida</taxon>
        <taxon>Apusomonadidae</taxon>
        <taxon>Thecamonas</taxon>
    </lineage>
</organism>
<dbReference type="InterPro" id="IPR002317">
    <property type="entry name" value="Ser-tRNA-ligase_type_1"/>
</dbReference>
<reference evidence="10 11" key="1">
    <citation type="submission" date="2010-05" db="EMBL/GenBank/DDBJ databases">
        <title>The Genome Sequence of Thecamonas trahens ATCC 50062.</title>
        <authorList>
            <consortium name="The Broad Institute Genome Sequencing Platform"/>
            <person name="Russ C."/>
            <person name="Cuomo C."/>
            <person name="Shea T."/>
            <person name="Young S.K."/>
            <person name="Zeng Q."/>
            <person name="Koehrsen M."/>
            <person name="Haas B."/>
            <person name="Borodovsky M."/>
            <person name="Guigo R."/>
            <person name="Alvarado L."/>
            <person name="Berlin A."/>
            <person name="Bochicchio J."/>
            <person name="Borenstein D."/>
            <person name="Chapman S."/>
            <person name="Chen Z."/>
            <person name="Freedman E."/>
            <person name="Gellesch M."/>
            <person name="Goldberg J."/>
            <person name="Griggs A."/>
            <person name="Gujja S."/>
            <person name="Heilman E."/>
            <person name="Heiman D."/>
            <person name="Hepburn T."/>
            <person name="Howarth C."/>
            <person name="Jen D."/>
            <person name="Larson L."/>
            <person name="Mehta T."/>
            <person name="Park D."/>
            <person name="Pearson M."/>
            <person name="Roberts A."/>
            <person name="Saif S."/>
            <person name="Shenoy N."/>
            <person name="Sisk P."/>
            <person name="Stolte C."/>
            <person name="Sykes S."/>
            <person name="Thomson T."/>
            <person name="Walk T."/>
            <person name="White J."/>
            <person name="Yandava C."/>
            <person name="Burger G."/>
            <person name="Gray M.W."/>
            <person name="Holland P.W.H."/>
            <person name="King N."/>
            <person name="Lang F.B.F."/>
            <person name="Roger A.J."/>
            <person name="Ruiz-Trillo I."/>
            <person name="Lander E."/>
            <person name="Nusbaum C."/>
        </authorList>
    </citation>
    <scope>NUCLEOTIDE SEQUENCE [LARGE SCALE GENOMIC DNA]</scope>
    <source>
        <strain evidence="10 11">ATCC 50062</strain>
    </source>
</reference>
<keyword evidence="3" id="KW-0547">Nucleotide-binding</keyword>
<dbReference type="NCBIfam" id="TIGR00414">
    <property type="entry name" value="serS"/>
    <property type="match status" value="1"/>
</dbReference>
<evidence type="ECO:0000259" key="9">
    <source>
        <dbReference type="PROSITE" id="PS50862"/>
    </source>
</evidence>
<dbReference type="OrthoDB" id="10264585at2759"/>
<evidence type="ECO:0000256" key="1">
    <source>
        <dbReference type="ARBA" id="ARBA00012840"/>
    </source>
</evidence>
<dbReference type="RefSeq" id="XP_013757662.1">
    <property type="nucleotide sequence ID" value="XM_013902208.1"/>
</dbReference>
<feature type="site" description="Important for serine binding" evidence="7">
    <location>
        <position position="394"/>
    </location>
</feature>
<dbReference type="OMA" id="EQNCIDR"/>
<dbReference type="Gene3D" id="3.30.930.10">
    <property type="entry name" value="Bira Bifunctional Protein, Domain 2"/>
    <property type="match status" value="1"/>
</dbReference>
<keyword evidence="4 8" id="KW-0067">ATP-binding</keyword>
<sequence>MAAFARSAASLSPPHSMLANLTARGLSPAAAQAAVDALDAAAADKKAADAAVADVQRARKALAKAGGSTAPERLREEGAALKVRAAEAKARAADAAAALAAAKATLPNEMAPDTPIGGEEANVVVRSVGTPPESGLDHVDFATARKWIEFEAASAVSGPAFYYLAREAVQLEAALVAHALDTAIAAGFVPYTVPEIVHEHLVERCGFQPRGESSQVYKVTTDSPGHDAAKCLIGTAEIPLAGRFLDTLIPLPELPDSARSVAVSRCFRAEAGASGRATRGLYRVHQFTKVELFGLAQLADAKQLHAELLALSESIVASLDLPYRVLRMASRELGAPAYAKYDIEAWMPSRGGFGEVASVSNCTTYQAARLNTRIHDPRAPKKSRNSLAATLNGTAAAIPRLIMALIENHGTVDEDGRPVLALPPALRPYLGGRELL</sequence>
<dbReference type="InterPro" id="IPR006195">
    <property type="entry name" value="aa-tRNA-synth_II"/>
</dbReference>
<evidence type="ECO:0000256" key="8">
    <source>
        <dbReference type="PIRSR" id="PIRSR001529-2"/>
    </source>
</evidence>
<dbReference type="GO" id="GO:0005524">
    <property type="term" value="F:ATP binding"/>
    <property type="evidence" value="ECO:0007669"/>
    <property type="project" value="UniProtKB-KW"/>
</dbReference>
<dbReference type="PRINTS" id="PR00981">
    <property type="entry name" value="TRNASYNTHSER"/>
</dbReference>
<evidence type="ECO:0000256" key="2">
    <source>
        <dbReference type="ARBA" id="ARBA00022598"/>
    </source>
</evidence>
<dbReference type="SUPFAM" id="SSF55681">
    <property type="entry name" value="Class II aaRS and biotin synthetases"/>
    <property type="match status" value="1"/>
</dbReference>
<feature type="binding site" evidence="7">
    <location>
        <position position="268"/>
    </location>
    <ligand>
        <name>L-serine</name>
        <dbReference type="ChEBI" id="CHEBI:33384"/>
    </ligand>
</feature>
<dbReference type="EMBL" id="GL349456">
    <property type="protein sequence ID" value="KNC49552.1"/>
    <property type="molecule type" value="Genomic_DNA"/>
</dbReference>
<feature type="binding site" evidence="7">
    <location>
        <position position="235"/>
    </location>
    <ligand>
        <name>L-serine</name>
        <dbReference type="ChEBI" id="CHEBI:33384"/>
    </ligand>
</feature>
<keyword evidence="2" id="KW-0436">Ligase</keyword>
<feature type="binding site" evidence="8">
    <location>
        <begin position="355"/>
        <end position="358"/>
    </location>
    <ligand>
        <name>ATP</name>
        <dbReference type="ChEBI" id="CHEBI:30616"/>
    </ligand>
</feature>
<dbReference type="EC" id="6.1.1.11" evidence="1"/>
<evidence type="ECO:0000313" key="11">
    <source>
        <dbReference type="Proteomes" id="UP000054408"/>
    </source>
</evidence>
<dbReference type="eggNOG" id="KOG2509">
    <property type="taxonomic scope" value="Eukaryota"/>
</dbReference>
<dbReference type="AlphaFoldDB" id="A0A0L0DB43"/>
<dbReference type="Proteomes" id="UP000054408">
    <property type="component" value="Unassembled WGS sequence"/>
</dbReference>
<dbReference type="PANTHER" id="PTHR11778">
    <property type="entry name" value="SERYL-TRNA SYNTHETASE"/>
    <property type="match status" value="1"/>
</dbReference>
<dbReference type="GO" id="GO:0004828">
    <property type="term" value="F:serine-tRNA ligase activity"/>
    <property type="evidence" value="ECO:0007669"/>
    <property type="project" value="UniProtKB-EC"/>
</dbReference>
<keyword evidence="5 10" id="KW-0030">Aminoacyl-tRNA synthetase</keyword>
<dbReference type="PROSITE" id="PS50862">
    <property type="entry name" value="AA_TRNA_LIGASE_II"/>
    <property type="match status" value="1"/>
</dbReference>
<dbReference type="PIRSF" id="PIRSF001529">
    <property type="entry name" value="Ser-tRNA-synth_IIa"/>
    <property type="match status" value="1"/>
</dbReference>
<dbReference type="InterPro" id="IPR045864">
    <property type="entry name" value="aa-tRNA-synth_II/BPL/LPL"/>
</dbReference>
<keyword evidence="11" id="KW-1185">Reference proteome</keyword>
<evidence type="ECO:0000256" key="5">
    <source>
        <dbReference type="ARBA" id="ARBA00023146"/>
    </source>
</evidence>
<accession>A0A0L0DB43</accession>
<feature type="binding site" evidence="7">
    <location>
        <position position="392"/>
    </location>
    <ligand>
        <name>L-serine</name>
        <dbReference type="ChEBI" id="CHEBI:33384"/>
    </ligand>
</feature>
<name>A0A0L0DB43_THETB</name>
<evidence type="ECO:0000256" key="6">
    <source>
        <dbReference type="ARBA" id="ARBA00031113"/>
    </source>
</evidence>
<protein>
    <recommendedName>
        <fullName evidence="1">serine--tRNA ligase</fullName>
        <ecNumber evidence="1">6.1.1.11</ecNumber>
    </recommendedName>
    <alternativeName>
        <fullName evidence="6">Seryl-tRNA synthetase</fullName>
    </alternativeName>
</protein>
<feature type="binding site" evidence="8">
    <location>
        <begin position="284"/>
        <end position="287"/>
    </location>
    <ligand>
        <name>ATP</name>
        <dbReference type="ChEBI" id="CHEBI:30616"/>
    </ligand>
</feature>
<proteinExistence type="predicted"/>
<gene>
    <name evidence="10" type="ORF">AMSG_05585</name>
</gene>
<dbReference type="GO" id="GO:0006434">
    <property type="term" value="P:seryl-tRNA aminoacylation"/>
    <property type="evidence" value="ECO:0007669"/>
    <property type="project" value="InterPro"/>
</dbReference>
<dbReference type="InterPro" id="IPR002314">
    <property type="entry name" value="aa-tRNA-synt_IIb"/>
</dbReference>
<feature type="binding site" evidence="8">
    <location>
        <begin position="268"/>
        <end position="270"/>
    </location>
    <ligand>
        <name>ATP</name>
        <dbReference type="ChEBI" id="CHEBI:30616"/>
    </ligand>
</feature>
<dbReference type="Pfam" id="PF00587">
    <property type="entry name" value="tRNA-synt_2b"/>
    <property type="match status" value="1"/>
</dbReference>
<evidence type="ECO:0000256" key="4">
    <source>
        <dbReference type="ARBA" id="ARBA00022840"/>
    </source>
</evidence>
<evidence type="ECO:0000313" key="10">
    <source>
        <dbReference type="EMBL" id="KNC49552.1"/>
    </source>
</evidence>